<dbReference type="AlphaFoldDB" id="A0A0T6LSY4"/>
<sequence length="105" mass="11814">MPPQTSTAKQRWYWAHYQSDGCRTGIRASVGFASDGDSWYVKDRCADGHAVAVKTSFGWTKYHRGGSGTQAVVRRNYREGRTFSFRACVEFRNALRCGPRQTATA</sequence>
<proteinExistence type="predicted"/>
<dbReference type="RefSeq" id="WP_018385959.1">
    <property type="nucleotide sequence ID" value="NZ_LLZU01000014.1"/>
</dbReference>
<evidence type="ECO:0000313" key="1">
    <source>
        <dbReference type="EMBL" id="KRV49173.1"/>
    </source>
</evidence>
<comment type="caution">
    <text evidence="1">The sequence shown here is derived from an EMBL/GenBank/DDBJ whole genome shotgun (WGS) entry which is preliminary data.</text>
</comment>
<name>A0A0T6LSY4_WENVI</name>
<dbReference type="EMBL" id="LLZU01000014">
    <property type="protein sequence ID" value="KRV49173.1"/>
    <property type="molecule type" value="Genomic_DNA"/>
</dbReference>
<reference evidence="1 2" key="1">
    <citation type="submission" date="2015-10" db="EMBL/GenBank/DDBJ databases">
        <title>Draft genome sequence of pyrrolomycin-producing Streptomyces vitaminophilus.</title>
        <authorList>
            <person name="Graham D.E."/>
            <person name="Mahan K.M."/>
            <person name="Klingeman D.M."/>
            <person name="Hettich R.L."/>
            <person name="Parry R.J."/>
        </authorList>
    </citation>
    <scope>NUCLEOTIDE SEQUENCE [LARGE SCALE GENOMIC DNA]</scope>
    <source>
        <strain evidence="1 2">ATCC 31673</strain>
    </source>
</reference>
<evidence type="ECO:0000313" key="2">
    <source>
        <dbReference type="Proteomes" id="UP000050867"/>
    </source>
</evidence>
<protein>
    <submittedName>
        <fullName evidence="1">Uncharacterized protein</fullName>
    </submittedName>
</protein>
<dbReference type="OrthoDB" id="4211131at2"/>
<organism evidence="1 2">
    <name type="scientific">Wenjunlia vitaminophila</name>
    <name type="common">Streptomyces vitaminophilus</name>
    <dbReference type="NCBI Taxonomy" id="76728"/>
    <lineage>
        <taxon>Bacteria</taxon>
        <taxon>Bacillati</taxon>
        <taxon>Actinomycetota</taxon>
        <taxon>Actinomycetes</taxon>
        <taxon>Kitasatosporales</taxon>
        <taxon>Streptomycetaceae</taxon>
        <taxon>Wenjunlia</taxon>
    </lineage>
</organism>
<keyword evidence="2" id="KW-1185">Reference proteome</keyword>
<accession>A0A0T6LSY4</accession>
<gene>
    <name evidence="1" type="ORF">AQ490_21440</name>
</gene>
<dbReference type="Proteomes" id="UP000050867">
    <property type="component" value="Unassembled WGS sequence"/>
</dbReference>